<dbReference type="OrthoDB" id="186587at2"/>
<dbReference type="RefSeq" id="WP_142895316.1">
    <property type="nucleotide sequence ID" value="NZ_ML660053.1"/>
</dbReference>
<dbReference type="Proteomes" id="UP000315252">
    <property type="component" value="Unassembled WGS sequence"/>
</dbReference>
<evidence type="ECO:0000313" key="3">
    <source>
        <dbReference type="Proteomes" id="UP000315252"/>
    </source>
</evidence>
<feature type="domain" description="DJ-1/PfpI" evidence="1">
    <location>
        <begin position="2"/>
        <end position="169"/>
    </location>
</feature>
<dbReference type="InterPro" id="IPR052158">
    <property type="entry name" value="INH-QAR"/>
</dbReference>
<dbReference type="Pfam" id="PF01965">
    <property type="entry name" value="DJ-1_PfpI"/>
    <property type="match status" value="1"/>
</dbReference>
<evidence type="ECO:0000313" key="2">
    <source>
        <dbReference type="EMBL" id="TQV81685.1"/>
    </source>
</evidence>
<keyword evidence="3" id="KW-1185">Reference proteome</keyword>
<dbReference type="PANTHER" id="PTHR43130">
    <property type="entry name" value="ARAC-FAMILY TRANSCRIPTIONAL REGULATOR"/>
    <property type="match status" value="1"/>
</dbReference>
<dbReference type="InterPro" id="IPR029062">
    <property type="entry name" value="Class_I_gatase-like"/>
</dbReference>
<dbReference type="EMBL" id="VHSH01000002">
    <property type="protein sequence ID" value="TQV81685.1"/>
    <property type="molecule type" value="Genomic_DNA"/>
</dbReference>
<evidence type="ECO:0000259" key="1">
    <source>
        <dbReference type="Pfam" id="PF01965"/>
    </source>
</evidence>
<dbReference type="SUPFAM" id="SSF52317">
    <property type="entry name" value="Class I glutamine amidotransferase-like"/>
    <property type="match status" value="1"/>
</dbReference>
<dbReference type="InterPro" id="IPR002818">
    <property type="entry name" value="DJ-1/PfpI"/>
</dbReference>
<comment type="caution">
    <text evidence="2">The sequence shown here is derived from an EMBL/GenBank/DDBJ whole genome shotgun (WGS) entry which is preliminary data.</text>
</comment>
<reference evidence="2 3" key="1">
    <citation type="submission" date="2019-06" db="EMBL/GenBank/DDBJ databases">
        <title>Whole genome sequence for Rhodospirillaceae sp. R148.</title>
        <authorList>
            <person name="Wang G."/>
        </authorList>
    </citation>
    <scope>NUCLEOTIDE SEQUENCE [LARGE SCALE GENOMIC DNA]</scope>
    <source>
        <strain evidence="2 3">R148</strain>
    </source>
</reference>
<dbReference type="PANTHER" id="PTHR43130:SF3">
    <property type="entry name" value="HTH-TYPE TRANSCRIPTIONAL REGULATOR RV1931C"/>
    <property type="match status" value="1"/>
</dbReference>
<protein>
    <submittedName>
        <fullName evidence="2">DJ-1/PfpI family protein</fullName>
    </submittedName>
</protein>
<name>A0A545TWU2_9PROT</name>
<dbReference type="AlphaFoldDB" id="A0A545TWU2"/>
<gene>
    <name evidence="2" type="ORF">FKG95_05405</name>
</gene>
<accession>A0A545TWU2</accession>
<sequence>MQIGILLFDRVEELDFVGPYEILAAAEDRRPEDIQVKTYALDQLEVTCNKRMKVVAHALCADAPQLDVMLVPGGNGSRLAAENGEMIAWIQKQAAGAKWVTSVCTGARILQAAGLIDGKRITTFHDAIPELRAAGRAADVLDDVRYVQDGNLVTSAGVSAGIDMTLWLLGQLTSPAFAREVQAYVEYFPSPPYSADVNQAA</sequence>
<organism evidence="2 3">
    <name type="scientific">Denitrobaculum tricleocarpae</name>
    <dbReference type="NCBI Taxonomy" id="2591009"/>
    <lineage>
        <taxon>Bacteria</taxon>
        <taxon>Pseudomonadati</taxon>
        <taxon>Pseudomonadota</taxon>
        <taxon>Alphaproteobacteria</taxon>
        <taxon>Rhodospirillales</taxon>
        <taxon>Rhodospirillaceae</taxon>
        <taxon>Denitrobaculum</taxon>
    </lineage>
</organism>
<dbReference type="CDD" id="cd03139">
    <property type="entry name" value="GATase1_PfpI_2"/>
    <property type="match status" value="1"/>
</dbReference>
<proteinExistence type="predicted"/>
<dbReference type="Gene3D" id="3.40.50.880">
    <property type="match status" value="1"/>
</dbReference>